<keyword evidence="1" id="KW-1133">Transmembrane helix</keyword>
<reference evidence="2 3" key="1">
    <citation type="submission" date="2022-06" db="EMBL/GenBank/DDBJ databases">
        <authorList>
            <person name="Sun Q."/>
        </authorList>
    </citation>
    <scope>NUCLEOTIDE SEQUENCE [LARGE SCALE GENOMIC DNA]</scope>
    <source>
        <strain evidence="2 3">S153</strain>
    </source>
</reference>
<evidence type="ECO:0000313" key="3">
    <source>
        <dbReference type="Proteomes" id="UP001155079"/>
    </source>
</evidence>
<sequence>MLRPPLSAILSFNGGYVDTMGFLALTGLFTAHVTGNFVTLGAVIALGTGGAIAKILALPVFCIVVLLARLLDLRLESRGRSAMPILLSIKLVLFVAAAALVVRHGPFGPAENLASIIVGMTLVAAMAIQNAVHRAHMATQPPTTLMTGTTTQIMLDLADLLTGGHSADAGTVRSRLMRMGLSVVTFALGCACGALAFMASPVWCFAVPPVLVALGLAVHLAADKQAAT</sequence>
<feature type="transmembrane region" description="Helical" evidence="1">
    <location>
        <begin position="179"/>
        <end position="199"/>
    </location>
</feature>
<dbReference type="Proteomes" id="UP001155079">
    <property type="component" value="Unassembled WGS sequence"/>
</dbReference>
<protein>
    <submittedName>
        <fullName evidence="2">DUF1275 family protein</fullName>
    </submittedName>
</protein>
<dbReference type="Pfam" id="PF06912">
    <property type="entry name" value="DUF1275"/>
    <property type="match status" value="1"/>
</dbReference>
<proteinExistence type="predicted"/>
<organism evidence="2 3">
    <name type="scientific">Ciceribacter sichuanensis</name>
    <dbReference type="NCBI Taxonomy" id="2949647"/>
    <lineage>
        <taxon>Bacteria</taxon>
        <taxon>Pseudomonadati</taxon>
        <taxon>Pseudomonadota</taxon>
        <taxon>Alphaproteobacteria</taxon>
        <taxon>Hyphomicrobiales</taxon>
        <taxon>Rhizobiaceae</taxon>
        <taxon>Ciceribacter</taxon>
    </lineage>
</organism>
<keyword evidence="1" id="KW-0472">Membrane</keyword>
<comment type="caution">
    <text evidence="2">The sequence shown here is derived from an EMBL/GenBank/DDBJ whole genome shotgun (WGS) entry which is preliminary data.</text>
</comment>
<dbReference type="InterPro" id="IPR010699">
    <property type="entry name" value="DUF1275"/>
</dbReference>
<evidence type="ECO:0000256" key="1">
    <source>
        <dbReference type="SAM" id="Phobius"/>
    </source>
</evidence>
<accession>A0ABT0VCZ1</accession>
<keyword evidence="3" id="KW-1185">Reference proteome</keyword>
<evidence type="ECO:0000313" key="2">
    <source>
        <dbReference type="EMBL" id="MCM2403775.1"/>
    </source>
</evidence>
<name>A0ABT0VCZ1_9HYPH</name>
<feature type="transmembrane region" description="Helical" evidence="1">
    <location>
        <begin position="205"/>
        <end position="222"/>
    </location>
</feature>
<feature type="transmembrane region" description="Helical" evidence="1">
    <location>
        <begin position="51"/>
        <end position="71"/>
    </location>
</feature>
<dbReference type="PANTHER" id="PTHR37314">
    <property type="entry name" value="SLR0142 PROTEIN"/>
    <property type="match status" value="1"/>
</dbReference>
<gene>
    <name evidence="2" type="ORF">NBH20_21590</name>
</gene>
<feature type="transmembrane region" description="Helical" evidence="1">
    <location>
        <begin position="83"/>
        <end position="101"/>
    </location>
</feature>
<dbReference type="RefSeq" id="WP_250946591.1">
    <property type="nucleotide sequence ID" value="NZ_JAMQAY010000010.1"/>
</dbReference>
<feature type="transmembrane region" description="Helical" evidence="1">
    <location>
        <begin position="113"/>
        <end position="132"/>
    </location>
</feature>
<dbReference type="PANTHER" id="PTHR37314:SF5">
    <property type="entry name" value="SLR0142 PROTEIN"/>
    <property type="match status" value="1"/>
</dbReference>
<dbReference type="EMBL" id="JAMQAY010000010">
    <property type="protein sequence ID" value="MCM2403775.1"/>
    <property type="molecule type" value="Genomic_DNA"/>
</dbReference>
<keyword evidence="1" id="KW-0812">Transmembrane</keyword>